<dbReference type="GO" id="GO:1904680">
    <property type="term" value="F:peptide transmembrane transporter activity"/>
    <property type="evidence" value="ECO:0007669"/>
    <property type="project" value="TreeGrafter"/>
</dbReference>
<dbReference type="GO" id="GO:0043190">
    <property type="term" value="C:ATP-binding cassette (ABC) transporter complex"/>
    <property type="evidence" value="ECO:0007669"/>
    <property type="project" value="InterPro"/>
</dbReference>
<keyword evidence="7" id="KW-1185">Reference proteome</keyword>
<evidence type="ECO:0000256" key="3">
    <source>
        <dbReference type="ARBA" id="ARBA00022448"/>
    </source>
</evidence>
<evidence type="ECO:0000259" key="5">
    <source>
        <dbReference type="Pfam" id="PF00496"/>
    </source>
</evidence>
<reference evidence="6 7" key="1">
    <citation type="submission" date="2015-09" db="EMBL/GenBank/DDBJ databases">
        <authorList>
            <consortium name="Swine Surveillance"/>
        </authorList>
    </citation>
    <scope>NUCLEOTIDE SEQUENCE [LARGE SCALE GENOMIC DNA]</scope>
    <source>
        <strain evidence="6 7">CECT 7688</strain>
    </source>
</reference>
<comment type="similarity">
    <text evidence="2">Belongs to the bacterial solute-binding protein 5 family.</text>
</comment>
<dbReference type="Pfam" id="PF00496">
    <property type="entry name" value="SBP_bac_5"/>
    <property type="match status" value="1"/>
</dbReference>
<dbReference type="InterPro" id="IPR000914">
    <property type="entry name" value="SBP_5_dom"/>
</dbReference>
<evidence type="ECO:0000256" key="2">
    <source>
        <dbReference type="ARBA" id="ARBA00005695"/>
    </source>
</evidence>
<proteinExistence type="inferred from homology"/>
<dbReference type="InterPro" id="IPR030678">
    <property type="entry name" value="Peptide/Ni-bd"/>
</dbReference>
<dbReference type="STRING" id="321267.SHM7688_00541"/>
<dbReference type="InterPro" id="IPR039424">
    <property type="entry name" value="SBP_5"/>
</dbReference>
<accession>A0A0N7LRK9</accession>
<sequence length="579" mass="63969">MIFDISFTSTGQDQTQINTTASDESQMPFLTRTGKPLPQTLIDQAPTAHEDRTSRREFLALASAFGASTATAYGLLGMTVPASAVASAKRGGNVRIQQDVRALKDPRLFDWPQMANITRGWLEYLVTYENDGTFRPALLKSWDISEDAKTYHLHLRKGVTWNNGDAFTAQDVARNIAGWCDRRIAGNSMAGRFAVLIDPETDMALTDAIEIVDDHTVILHLPRPDVTLIPSMSDYPAAIVHESFDADRMIANPIGTGPYVPESFEVGQKAVLTRNPDHIWWGAAQGAWVDRIEFLDLGTDPAAWAKVAAQGEIDMTYSVDGEYADVISAMEGWSKNELLSMATVVVRPNQSAEIAGRKPYANKRLRQAILKAVDNGVLLELGNAGRGAVAQNHHIGPAHPEYSDVGSPDHDPGAALAALKELRMENFEIEVHTIDDAWRKNTTDAVVAQLRDAGFSAKTTIVPGMVYWDNWNRFPFSTTDWNHRPLGVQIWALAYRSGEAWNEFGYSNPEFDAIVDAAVGTIDISKRRDLVAKGARLLQEDAVTIQPYWRALTNHTVSDLEGGAHHISFEIRPAELYWT</sequence>
<dbReference type="PIRSF" id="PIRSF002741">
    <property type="entry name" value="MppA"/>
    <property type="match status" value="1"/>
</dbReference>
<comment type="subcellular location">
    <subcellularLocation>
        <location evidence="1">Periplasm</location>
    </subcellularLocation>
</comment>
<keyword evidence="4" id="KW-0732">Signal</keyword>
<dbReference type="PANTHER" id="PTHR30290:SF10">
    <property type="entry name" value="PERIPLASMIC OLIGOPEPTIDE-BINDING PROTEIN-RELATED"/>
    <property type="match status" value="1"/>
</dbReference>
<dbReference type="PROSITE" id="PS51318">
    <property type="entry name" value="TAT"/>
    <property type="match status" value="1"/>
</dbReference>
<evidence type="ECO:0000256" key="1">
    <source>
        <dbReference type="ARBA" id="ARBA00004418"/>
    </source>
</evidence>
<dbReference type="Gene3D" id="3.40.190.10">
    <property type="entry name" value="Periplasmic binding protein-like II"/>
    <property type="match status" value="1"/>
</dbReference>
<dbReference type="InterPro" id="IPR006311">
    <property type="entry name" value="TAT_signal"/>
</dbReference>
<dbReference type="AlphaFoldDB" id="A0A0N7LRK9"/>
<evidence type="ECO:0000256" key="4">
    <source>
        <dbReference type="ARBA" id="ARBA00022729"/>
    </source>
</evidence>
<dbReference type="Gene3D" id="3.10.105.10">
    <property type="entry name" value="Dipeptide-binding Protein, Domain 3"/>
    <property type="match status" value="1"/>
</dbReference>
<evidence type="ECO:0000313" key="7">
    <source>
        <dbReference type="Proteomes" id="UP000054823"/>
    </source>
</evidence>
<dbReference type="EMBL" id="CYPW01000006">
    <property type="protein sequence ID" value="CUH51108.1"/>
    <property type="molecule type" value="Genomic_DNA"/>
</dbReference>
<feature type="domain" description="Solute-binding protein family 5" evidence="5">
    <location>
        <begin position="134"/>
        <end position="484"/>
    </location>
</feature>
<organism evidence="6 7">
    <name type="scientific">Shimia marina</name>
    <dbReference type="NCBI Taxonomy" id="321267"/>
    <lineage>
        <taxon>Bacteria</taxon>
        <taxon>Pseudomonadati</taxon>
        <taxon>Pseudomonadota</taxon>
        <taxon>Alphaproteobacteria</taxon>
        <taxon>Rhodobacterales</taxon>
        <taxon>Roseobacteraceae</taxon>
    </lineage>
</organism>
<keyword evidence="3" id="KW-0813">Transport</keyword>
<dbReference type="SUPFAM" id="SSF53850">
    <property type="entry name" value="Periplasmic binding protein-like II"/>
    <property type="match status" value="1"/>
</dbReference>
<evidence type="ECO:0000313" key="6">
    <source>
        <dbReference type="EMBL" id="CUH51108.1"/>
    </source>
</evidence>
<dbReference type="GO" id="GO:0015833">
    <property type="term" value="P:peptide transport"/>
    <property type="evidence" value="ECO:0007669"/>
    <property type="project" value="TreeGrafter"/>
</dbReference>
<name>A0A0N7LRK9_9RHOB</name>
<dbReference type="PANTHER" id="PTHR30290">
    <property type="entry name" value="PERIPLASMIC BINDING COMPONENT OF ABC TRANSPORTER"/>
    <property type="match status" value="1"/>
</dbReference>
<dbReference type="Proteomes" id="UP000054823">
    <property type="component" value="Unassembled WGS sequence"/>
</dbReference>
<protein>
    <submittedName>
        <fullName evidence="6">Nickel-binding periplasmic protein</fullName>
    </submittedName>
</protein>
<dbReference type="CDD" id="cd08503">
    <property type="entry name" value="PBP2_NikA_DppA_OppA_like_17"/>
    <property type="match status" value="1"/>
</dbReference>
<dbReference type="GO" id="GO:0030288">
    <property type="term" value="C:outer membrane-bounded periplasmic space"/>
    <property type="evidence" value="ECO:0007669"/>
    <property type="project" value="UniProtKB-ARBA"/>
</dbReference>
<gene>
    <name evidence="6" type="primary">nikA_1</name>
    <name evidence="6" type="ORF">SHM7688_00541</name>
</gene>